<dbReference type="PANTHER" id="PTHR43667:SF1">
    <property type="entry name" value="CYCLOPROPANE-FATTY-ACYL-PHOSPHOLIPID SYNTHASE"/>
    <property type="match status" value="1"/>
</dbReference>
<gene>
    <name evidence="7" type="primary">cfa1</name>
    <name evidence="7" type="ORF">DAQ1742_02734</name>
</gene>
<proteinExistence type="inferred from homology"/>
<dbReference type="InterPro" id="IPR050723">
    <property type="entry name" value="CFA/CMAS"/>
</dbReference>
<keyword evidence="5" id="KW-0443">Lipid metabolism</keyword>
<comment type="similarity">
    <text evidence="1">Belongs to the CFA/CMAS family.</text>
</comment>
<evidence type="ECO:0000256" key="1">
    <source>
        <dbReference type="ARBA" id="ARBA00010815"/>
    </source>
</evidence>
<evidence type="ECO:0000256" key="5">
    <source>
        <dbReference type="ARBA" id="ARBA00023098"/>
    </source>
</evidence>
<dbReference type="SUPFAM" id="SSF53335">
    <property type="entry name" value="S-adenosyl-L-methionine-dependent methyltransferases"/>
    <property type="match status" value="1"/>
</dbReference>
<dbReference type="PANTHER" id="PTHR43667">
    <property type="entry name" value="CYCLOPROPANE-FATTY-ACYL-PHOSPHOLIPID SYNTHASE"/>
    <property type="match status" value="1"/>
</dbReference>
<dbReference type="GO" id="GO:0032259">
    <property type="term" value="P:methylation"/>
    <property type="evidence" value="ECO:0007669"/>
    <property type="project" value="UniProtKB-KW"/>
</dbReference>
<accession>A0A375AC84</accession>
<dbReference type="GO" id="GO:0008610">
    <property type="term" value="P:lipid biosynthetic process"/>
    <property type="evidence" value="ECO:0007669"/>
    <property type="project" value="InterPro"/>
</dbReference>
<dbReference type="Gene3D" id="3.40.50.150">
    <property type="entry name" value="Vaccinia Virus protein VP39"/>
    <property type="match status" value="1"/>
</dbReference>
<evidence type="ECO:0000256" key="6">
    <source>
        <dbReference type="PIRSR" id="PIRSR003085-1"/>
    </source>
</evidence>
<feature type="active site" evidence="6">
    <location>
        <position position="355"/>
    </location>
</feature>
<protein>
    <submittedName>
        <fullName evidence="7">Cyclopropane-fatty-acyl-phospholipid synthase</fullName>
        <ecNumber evidence="7">2.1.1.79</ecNumber>
    </submittedName>
</protein>
<evidence type="ECO:0000313" key="8">
    <source>
        <dbReference type="Proteomes" id="UP000294820"/>
    </source>
</evidence>
<keyword evidence="2 7" id="KW-0489">Methyltransferase</keyword>
<sequence length="384" mass="44312">MMSSSYAEDLGSAGTSWFQIVNNMLAGAGITINGSHPFDIQVKNPNFYKRILREGSLGLGESYMDGWWECERLDMFFHRALRAGLENQLPHRLHDTLRVLLARVINLQSRRRAWRVGKAHYDLGNDLFSRMLDPHMQYSCAYWKHAETLEQAQQDKLHLICEKLQLRQGMTLLDIGCGWGGLSAFAARHYGVRVTGITISREQQTLAQQRCQGLDVSILLQDYRDMHQPFDRIVSVGMFEHVGPKNYDTYFQAIRRNLKPNGLFLLHTIGANATNLKVDPWINKYIFPNGCLPSVQHIATASEPYLVMEDWHNFGADYDRTLMAWYQRFQQHWPVLSSHYSTRFQRMFSYYLNACAGAFRARNIQLWQVLFSVEGVEGGLHVAR</sequence>
<organism evidence="7 8">
    <name type="scientific">Dickeya aquatica</name>
    <dbReference type="NCBI Taxonomy" id="1401087"/>
    <lineage>
        <taxon>Bacteria</taxon>
        <taxon>Pseudomonadati</taxon>
        <taxon>Pseudomonadota</taxon>
        <taxon>Gammaproteobacteria</taxon>
        <taxon>Enterobacterales</taxon>
        <taxon>Pectobacteriaceae</taxon>
        <taxon>Dickeya</taxon>
    </lineage>
</organism>
<keyword evidence="4" id="KW-0949">S-adenosyl-L-methionine</keyword>
<dbReference type="InterPro" id="IPR029063">
    <property type="entry name" value="SAM-dependent_MTases_sf"/>
</dbReference>
<evidence type="ECO:0000313" key="7">
    <source>
        <dbReference type="EMBL" id="SLM63597.1"/>
    </source>
</evidence>
<evidence type="ECO:0000256" key="4">
    <source>
        <dbReference type="ARBA" id="ARBA00022691"/>
    </source>
</evidence>
<dbReference type="GO" id="GO:0008825">
    <property type="term" value="F:cyclopropane-fatty-acyl-phospholipid synthase activity"/>
    <property type="evidence" value="ECO:0007669"/>
    <property type="project" value="UniProtKB-EC"/>
</dbReference>
<dbReference type="InterPro" id="IPR003333">
    <property type="entry name" value="CMAS"/>
</dbReference>
<evidence type="ECO:0000256" key="2">
    <source>
        <dbReference type="ARBA" id="ARBA00022603"/>
    </source>
</evidence>
<keyword evidence="8" id="KW-1185">Reference proteome</keyword>
<dbReference type="NCBIfam" id="NF008686">
    <property type="entry name" value="PRK11705.1"/>
    <property type="match status" value="1"/>
</dbReference>
<dbReference type="PIRSF" id="PIRSF003085">
    <property type="entry name" value="CMAS"/>
    <property type="match status" value="1"/>
</dbReference>
<dbReference type="CDD" id="cd02440">
    <property type="entry name" value="AdoMet_MTases"/>
    <property type="match status" value="1"/>
</dbReference>
<dbReference type="KEGG" id="daq:DAQ1742_02734"/>
<keyword evidence="3 7" id="KW-0808">Transferase</keyword>
<dbReference type="Pfam" id="PF02353">
    <property type="entry name" value="CMAS"/>
    <property type="match status" value="1"/>
</dbReference>
<dbReference type="EMBL" id="LT615367">
    <property type="protein sequence ID" value="SLM63597.1"/>
    <property type="molecule type" value="Genomic_DNA"/>
</dbReference>
<dbReference type="AlphaFoldDB" id="A0A375AC84"/>
<name>A0A375AC84_9GAMM</name>
<evidence type="ECO:0000256" key="3">
    <source>
        <dbReference type="ARBA" id="ARBA00022679"/>
    </source>
</evidence>
<dbReference type="Proteomes" id="UP000294820">
    <property type="component" value="Chromosome 1"/>
</dbReference>
<reference evidence="7 8" key="1">
    <citation type="submission" date="2016-09" db="EMBL/GenBank/DDBJ databases">
        <authorList>
            <person name="Reverchon S."/>
            <person name="Nasser W."/>
            <person name="Leonard S."/>
            <person name="Brochier C."/>
            <person name="Duprey A."/>
        </authorList>
    </citation>
    <scope>NUCLEOTIDE SEQUENCE [LARGE SCALE GENOMIC DNA]</scope>
    <source>
        <strain evidence="7 8">174/2</strain>
    </source>
</reference>
<dbReference type="EC" id="2.1.1.79" evidence="7"/>